<organism evidence="2 3">
    <name type="scientific">Ganoderma sinense ZZ0214-1</name>
    <dbReference type="NCBI Taxonomy" id="1077348"/>
    <lineage>
        <taxon>Eukaryota</taxon>
        <taxon>Fungi</taxon>
        <taxon>Dikarya</taxon>
        <taxon>Basidiomycota</taxon>
        <taxon>Agaricomycotina</taxon>
        <taxon>Agaricomycetes</taxon>
        <taxon>Polyporales</taxon>
        <taxon>Polyporaceae</taxon>
        <taxon>Ganoderma</taxon>
    </lineage>
</organism>
<evidence type="ECO:0000256" key="1">
    <source>
        <dbReference type="SAM" id="MobiDB-lite"/>
    </source>
</evidence>
<dbReference type="EMBL" id="AYKW01000003">
    <property type="protein sequence ID" value="PIL35347.1"/>
    <property type="molecule type" value="Genomic_DNA"/>
</dbReference>
<dbReference type="STRING" id="1077348.A0A2G8SNJ4"/>
<dbReference type="Proteomes" id="UP000230002">
    <property type="component" value="Unassembled WGS sequence"/>
</dbReference>
<dbReference type="InterPro" id="IPR032675">
    <property type="entry name" value="LRR_dom_sf"/>
</dbReference>
<dbReference type="OrthoDB" id="2750723at2759"/>
<accession>A0A2G8SNJ4</accession>
<dbReference type="AlphaFoldDB" id="A0A2G8SNJ4"/>
<dbReference type="Gene3D" id="3.80.10.10">
    <property type="entry name" value="Ribonuclease Inhibitor"/>
    <property type="match status" value="1"/>
</dbReference>
<reference evidence="2 3" key="1">
    <citation type="journal article" date="2015" name="Sci. Rep.">
        <title>Chromosome-level genome map provides insights into diverse defense mechanisms in the medicinal fungus Ganoderma sinense.</title>
        <authorList>
            <person name="Zhu Y."/>
            <person name="Xu J."/>
            <person name="Sun C."/>
            <person name="Zhou S."/>
            <person name="Xu H."/>
            <person name="Nelson D.R."/>
            <person name="Qian J."/>
            <person name="Song J."/>
            <person name="Luo H."/>
            <person name="Xiang L."/>
            <person name="Li Y."/>
            <person name="Xu Z."/>
            <person name="Ji A."/>
            <person name="Wang L."/>
            <person name="Lu S."/>
            <person name="Hayward A."/>
            <person name="Sun W."/>
            <person name="Li X."/>
            <person name="Schwartz D.C."/>
            <person name="Wang Y."/>
            <person name="Chen S."/>
        </authorList>
    </citation>
    <scope>NUCLEOTIDE SEQUENCE [LARGE SCALE GENOMIC DNA]</scope>
    <source>
        <strain evidence="2 3">ZZ0214-1</strain>
    </source>
</reference>
<dbReference type="SUPFAM" id="SSF52047">
    <property type="entry name" value="RNI-like"/>
    <property type="match status" value="1"/>
</dbReference>
<proteinExistence type="predicted"/>
<protein>
    <recommendedName>
        <fullName evidence="4">F-box domain-containing protein</fullName>
    </recommendedName>
</protein>
<name>A0A2G8SNJ4_9APHY</name>
<evidence type="ECO:0000313" key="2">
    <source>
        <dbReference type="EMBL" id="PIL35347.1"/>
    </source>
</evidence>
<evidence type="ECO:0000313" key="3">
    <source>
        <dbReference type="Proteomes" id="UP000230002"/>
    </source>
</evidence>
<sequence>MPALESLEIPLSTPETQEPRDDDFVDLQLTSERFPRLQSLTTALTVAPQDIQVYARLRKLSLSDCPCNFSFSHFLEALAAATSLESLELVTVLQRIQGEWVGSAITSKNPLSLQHLKVLELVAHPPIYTSRFLSHVLLSPSAIVWINGDLGGVAEPDIAETISAMLPPNPANILPALALVPDAIIRAYGAEYSLSCSIEPRIEDSPLISLLIGSSAIPFWSGSSSHHAARDLLSVLTCAPLTKLNFQADCSDIAPETWAEIFSKYPLLENLELGIAGLGTTETAFAGLMNAAAAPNSLVPCPRLRTVGIMGQFSEDALDTTLRCLRDRAAKGHQLETITMDLWGAEVGREDVRLKTTYVPQLQELVKDRCTCECGE</sequence>
<gene>
    <name evidence="2" type="ORF">GSI_02072</name>
</gene>
<evidence type="ECO:0008006" key="4">
    <source>
        <dbReference type="Google" id="ProtNLM"/>
    </source>
</evidence>
<keyword evidence="3" id="KW-1185">Reference proteome</keyword>
<feature type="region of interest" description="Disordered" evidence="1">
    <location>
        <begin position="1"/>
        <end position="21"/>
    </location>
</feature>
<comment type="caution">
    <text evidence="2">The sequence shown here is derived from an EMBL/GenBank/DDBJ whole genome shotgun (WGS) entry which is preliminary data.</text>
</comment>